<keyword evidence="1" id="KW-0560">Oxidoreductase</keyword>
<organism evidence="3 4">
    <name type="scientific">Microbacterium terricola</name>
    <dbReference type="NCBI Taxonomy" id="344163"/>
    <lineage>
        <taxon>Bacteria</taxon>
        <taxon>Bacillati</taxon>
        <taxon>Actinomycetota</taxon>
        <taxon>Actinomycetes</taxon>
        <taxon>Micrococcales</taxon>
        <taxon>Microbacteriaceae</taxon>
        <taxon>Microbacterium</taxon>
    </lineage>
</organism>
<dbReference type="InterPro" id="IPR007173">
    <property type="entry name" value="ALO_C"/>
</dbReference>
<dbReference type="Gene3D" id="3.30.70.2530">
    <property type="match status" value="1"/>
</dbReference>
<dbReference type="InterPro" id="IPR016167">
    <property type="entry name" value="FAD-bd_PCMH_sub1"/>
</dbReference>
<dbReference type="Gene3D" id="3.30.465.10">
    <property type="match status" value="1"/>
</dbReference>
<gene>
    <name evidence="3" type="ORF">Microterr_24450</name>
</gene>
<protein>
    <submittedName>
        <fullName evidence="3">Xylitol oxidase</fullName>
    </submittedName>
</protein>
<dbReference type="EMBL" id="AP027141">
    <property type="protein sequence ID" value="BDV31785.1"/>
    <property type="molecule type" value="Genomic_DNA"/>
</dbReference>
<evidence type="ECO:0000256" key="1">
    <source>
        <dbReference type="ARBA" id="ARBA00023002"/>
    </source>
</evidence>
<dbReference type="Gene3D" id="3.30.70.2520">
    <property type="match status" value="1"/>
</dbReference>
<dbReference type="InterPro" id="IPR036318">
    <property type="entry name" value="FAD-bd_PCMH-like_sf"/>
</dbReference>
<dbReference type="InterPro" id="IPR016169">
    <property type="entry name" value="FAD-bd_PCMH_sub2"/>
</dbReference>
<dbReference type="PANTHER" id="PTHR43762">
    <property type="entry name" value="L-GULONOLACTONE OXIDASE"/>
    <property type="match status" value="1"/>
</dbReference>
<dbReference type="InterPro" id="IPR006094">
    <property type="entry name" value="Oxid_FAD_bind_N"/>
</dbReference>
<name>A0ABM8E1W1_9MICO</name>
<proteinExistence type="predicted"/>
<dbReference type="InterPro" id="IPR010031">
    <property type="entry name" value="FAD_lactone_oxidase-like"/>
</dbReference>
<dbReference type="Proteomes" id="UP001317779">
    <property type="component" value="Chromosome"/>
</dbReference>
<dbReference type="Pfam" id="PF01565">
    <property type="entry name" value="FAD_binding_4"/>
    <property type="match status" value="1"/>
</dbReference>
<dbReference type="Gene3D" id="3.30.43.10">
    <property type="entry name" value="Uridine Diphospho-n-acetylenolpyruvylglucosamine Reductase, domain 2"/>
    <property type="match status" value="1"/>
</dbReference>
<feature type="domain" description="FAD-binding PCMH-type" evidence="2">
    <location>
        <begin position="12"/>
        <end position="176"/>
    </location>
</feature>
<dbReference type="Pfam" id="PF04030">
    <property type="entry name" value="ALO"/>
    <property type="match status" value="1"/>
</dbReference>
<evidence type="ECO:0000313" key="4">
    <source>
        <dbReference type="Proteomes" id="UP001317779"/>
    </source>
</evidence>
<dbReference type="RefSeq" id="WP_263797631.1">
    <property type="nucleotide sequence ID" value="NZ_AP027141.1"/>
</dbReference>
<reference evidence="3 4" key="1">
    <citation type="submission" date="2022-12" db="EMBL/GenBank/DDBJ databases">
        <title>Microbacterium terricola strain KV-448 chromosome, complete genome.</title>
        <authorList>
            <person name="Oshima T."/>
            <person name="Moriya T."/>
            <person name="Bessho Y."/>
        </authorList>
    </citation>
    <scope>NUCLEOTIDE SEQUENCE [LARGE SCALE GENOMIC DNA]</scope>
    <source>
        <strain evidence="3 4">KV-448</strain>
    </source>
</reference>
<keyword evidence="4" id="KW-1185">Reference proteome</keyword>
<dbReference type="InterPro" id="IPR016166">
    <property type="entry name" value="FAD-bd_PCMH"/>
</dbReference>
<dbReference type="SUPFAM" id="SSF56176">
    <property type="entry name" value="FAD-binding/transporter-associated domain-like"/>
    <property type="match status" value="1"/>
</dbReference>
<dbReference type="PANTHER" id="PTHR43762:SF1">
    <property type="entry name" value="D-ARABINONO-1,4-LACTONE OXIDASE"/>
    <property type="match status" value="1"/>
</dbReference>
<dbReference type="PROSITE" id="PS51387">
    <property type="entry name" value="FAD_PCMH"/>
    <property type="match status" value="1"/>
</dbReference>
<sequence>MTAPLTNWARNVEYRPAVLVSPRSVEELRDALAGTTKAKVRGSGHSFNRIADTDGSLISLGAMPSAVEIDHGRRIARVPGGLRYGDVVREIDAAGFAVPNLASLPHISVAGAVATGTHGSGDRVSPLSGAVAAVELMTAGGELRTIRRGDDDFAGAVISLGALGVVVAVELDLVDTFRVAQTVFERVPVDAVLADLGAVTTLGYSTSIFTTWRNPDVFDQVWVKCRAGEASVLPGSLLGGTAATSPLHPLPGVSAEACTPQLGEPGPWFERLPHFLLEFTPSAGDELQSEYFVDRRDAPAALQALRGIADQIAPLLQIAETRTMAGEAQWLSPTLGADTVAFHFTWVADQRAVEALLPTVERALAPFGARPHWGKLFAMEGDELAALYPDAQRFRDLRERLDPRDVFANAFLERVGLA</sequence>
<accession>A0ABM8E1W1</accession>
<dbReference type="InterPro" id="IPR016171">
    <property type="entry name" value="Vanillyl_alc_oxidase_C-sub2"/>
</dbReference>
<dbReference type="PIRSF" id="PIRSF000136">
    <property type="entry name" value="LGO_GLO"/>
    <property type="match status" value="1"/>
</dbReference>
<evidence type="ECO:0000259" key="2">
    <source>
        <dbReference type="PROSITE" id="PS51387"/>
    </source>
</evidence>
<evidence type="ECO:0000313" key="3">
    <source>
        <dbReference type="EMBL" id="BDV31785.1"/>
    </source>
</evidence>
<dbReference type="Gene3D" id="1.10.45.10">
    <property type="entry name" value="Vanillyl-alcohol Oxidase, Chain A, domain 4"/>
    <property type="match status" value="1"/>
</dbReference>